<comment type="caution">
    <text evidence="2">The sequence shown here is derived from an EMBL/GenBank/DDBJ whole genome shotgun (WGS) entry which is preliminary data.</text>
</comment>
<gene>
    <name evidence="2" type="ORF">CKF58_01670</name>
</gene>
<organism evidence="2 3">
    <name type="scientific">Psittacicella hinzii</name>
    <dbReference type="NCBI Taxonomy" id="2028575"/>
    <lineage>
        <taxon>Bacteria</taxon>
        <taxon>Pseudomonadati</taxon>
        <taxon>Pseudomonadota</taxon>
        <taxon>Gammaproteobacteria</taxon>
        <taxon>Pasteurellales</taxon>
        <taxon>Psittacicellaceae</taxon>
        <taxon>Psittacicella</taxon>
    </lineage>
</organism>
<evidence type="ECO:0000256" key="1">
    <source>
        <dbReference type="SAM" id="Phobius"/>
    </source>
</evidence>
<reference evidence="2 3" key="1">
    <citation type="submission" date="2017-08" db="EMBL/GenBank/DDBJ databases">
        <title>Reclassification of Bisgaard taxon 37 and 44.</title>
        <authorList>
            <person name="Christensen H."/>
        </authorList>
    </citation>
    <scope>NUCLEOTIDE SEQUENCE [LARGE SCALE GENOMIC DNA]</scope>
    <source>
        <strain evidence="2 3">111</strain>
    </source>
</reference>
<dbReference type="RefSeq" id="WP_119530255.1">
    <property type="nucleotide sequence ID" value="NZ_JBHSSP010000037.1"/>
</dbReference>
<keyword evidence="1" id="KW-1133">Transmembrane helix</keyword>
<name>A0A3A1YQ78_9GAMM</name>
<protein>
    <submittedName>
        <fullName evidence="2">Uncharacterized protein</fullName>
    </submittedName>
</protein>
<dbReference type="Proteomes" id="UP000265916">
    <property type="component" value="Unassembled WGS sequence"/>
</dbReference>
<keyword evidence="1" id="KW-0472">Membrane</keyword>
<proteinExistence type="predicted"/>
<sequence length="281" mass="31654">MVTFSLGHEPVLAYVSSKLLRLRSYVLALCVFLIASCGLLFSPTSQANSTATNNDSLNEALAFESPLSLVIEEYNSLESFLQLLVANNHLPLVQANSNHLLSLSPMEFMDAVTQTLGKSLAYQYTNQYGINFPQVPDWLNFGRDCFKLFNSSDFELHQAAEKLPEPIFQACQVSIFYLTLSLFNGDFVQSLATQGLYGQQLLEDTTGSNLTLNQHKNYLGKILTEQVQAGGFNYMPLKPKDLLVNNPFIDYILNFLQQKQLTINLHSQQMEQQYILPGFRK</sequence>
<dbReference type="AlphaFoldDB" id="A0A3A1YQ78"/>
<accession>A0A3A1YQ78</accession>
<keyword evidence="1" id="KW-0812">Transmembrane</keyword>
<keyword evidence="3" id="KW-1185">Reference proteome</keyword>
<feature type="transmembrane region" description="Helical" evidence="1">
    <location>
        <begin position="22"/>
        <end position="41"/>
    </location>
</feature>
<evidence type="ECO:0000313" key="3">
    <source>
        <dbReference type="Proteomes" id="UP000265916"/>
    </source>
</evidence>
<evidence type="ECO:0000313" key="2">
    <source>
        <dbReference type="EMBL" id="RIY39681.1"/>
    </source>
</evidence>
<dbReference type="EMBL" id="NRJG01000028">
    <property type="protein sequence ID" value="RIY39681.1"/>
    <property type="molecule type" value="Genomic_DNA"/>
</dbReference>